<dbReference type="InterPro" id="IPR023346">
    <property type="entry name" value="Lysozyme-like_dom_sf"/>
</dbReference>
<keyword evidence="4" id="KW-1185">Reference proteome</keyword>
<gene>
    <name evidence="3" type="ORF">GGQ93_000279</name>
</gene>
<sequence length="208" mass="21753">MLELAAVLALSQACAPSVAPETLAAIAHVESRFDPLAIGVNRGGPAPVRSRDAREAARTARSLLARGANIDLGLAQINSSNLDWLDLSVEDAFDPCRNLAAAATVLKAGYRVSGSTPSDRQSALRVALSRYNTGDARRGFDNGYVGRVEAAAVRLSLMAPPILRDVAPPLETTAVAASPEPVSPPAPPWDVFGRARAGVVVFSTSAEW</sequence>
<name>A0A7W9C4F7_9CAUL</name>
<protein>
    <submittedName>
        <fullName evidence="3">Type IV secretion system protein VirB1</fullName>
    </submittedName>
</protein>
<dbReference type="InterPro" id="IPR008258">
    <property type="entry name" value="Transglycosylase_SLT_dom_1"/>
</dbReference>
<comment type="similarity">
    <text evidence="1">Belongs to the virb1 family.</text>
</comment>
<dbReference type="Gene3D" id="1.10.530.10">
    <property type="match status" value="1"/>
</dbReference>
<evidence type="ECO:0000313" key="3">
    <source>
        <dbReference type="EMBL" id="MBB5738588.1"/>
    </source>
</evidence>
<dbReference type="EMBL" id="JACHOQ010000001">
    <property type="protein sequence ID" value="MBB5738588.1"/>
    <property type="molecule type" value="Genomic_DNA"/>
</dbReference>
<reference evidence="3 4" key="1">
    <citation type="submission" date="2020-08" db="EMBL/GenBank/DDBJ databases">
        <title>Genomic Encyclopedia of Type Strains, Phase IV (KMG-IV): sequencing the most valuable type-strain genomes for metagenomic binning, comparative biology and taxonomic classification.</title>
        <authorList>
            <person name="Goeker M."/>
        </authorList>
    </citation>
    <scope>NUCLEOTIDE SEQUENCE [LARGE SCALE GENOMIC DNA]</scope>
    <source>
        <strain evidence="3 4">DSM 4731</strain>
    </source>
</reference>
<dbReference type="Proteomes" id="UP000527324">
    <property type="component" value="Unassembled WGS sequence"/>
</dbReference>
<evidence type="ECO:0000259" key="2">
    <source>
        <dbReference type="Pfam" id="PF01464"/>
    </source>
</evidence>
<proteinExistence type="inferred from homology"/>
<dbReference type="CDD" id="cd16892">
    <property type="entry name" value="LT_VirB1-like"/>
    <property type="match status" value="1"/>
</dbReference>
<dbReference type="AlphaFoldDB" id="A0A7W9C4F7"/>
<accession>A0A7W9C4F7</accession>
<feature type="domain" description="Transglycosylase SLT" evidence="2">
    <location>
        <begin position="12"/>
        <end position="148"/>
    </location>
</feature>
<comment type="caution">
    <text evidence="3">The sequence shown here is derived from an EMBL/GenBank/DDBJ whole genome shotgun (WGS) entry which is preliminary data.</text>
</comment>
<dbReference type="SUPFAM" id="SSF53955">
    <property type="entry name" value="Lysozyme-like"/>
    <property type="match status" value="1"/>
</dbReference>
<dbReference type="RefSeq" id="WP_054766337.1">
    <property type="nucleotide sequence ID" value="NZ_CAJFZW010000014.1"/>
</dbReference>
<dbReference type="Pfam" id="PF01464">
    <property type="entry name" value="SLT"/>
    <property type="match status" value="1"/>
</dbReference>
<organism evidence="3 4">
    <name type="scientific">Brevundimonas aurantiaca</name>
    <dbReference type="NCBI Taxonomy" id="74316"/>
    <lineage>
        <taxon>Bacteria</taxon>
        <taxon>Pseudomonadati</taxon>
        <taxon>Pseudomonadota</taxon>
        <taxon>Alphaproteobacteria</taxon>
        <taxon>Caulobacterales</taxon>
        <taxon>Caulobacteraceae</taxon>
        <taxon>Brevundimonas</taxon>
    </lineage>
</organism>
<evidence type="ECO:0000313" key="4">
    <source>
        <dbReference type="Proteomes" id="UP000527324"/>
    </source>
</evidence>
<evidence type="ECO:0000256" key="1">
    <source>
        <dbReference type="ARBA" id="ARBA00009387"/>
    </source>
</evidence>